<dbReference type="InterPro" id="IPR006076">
    <property type="entry name" value="FAD-dep_OxRdtase"/>
</dbReference>
<comment type="function">
    <text evidence="12">Selectively catalyzes the oxidative deamination of acidic amino acids. Suppresses the level of D-aspartate in the brain, an amino acid that can act as an agonist for glutamate receptors. Protects the organism from the toxicity of D-amino acids. May also function in the intestine.</text>
</comment>
<evidence type="ECO:0000256" key="9">
    <source>
        <dbReference type="ARBA" id="ARBA00023140"/>
    </source>
</evidence>
<evidence type="ECO:0000256" key="13">
    <source>
        <dbReference type="ARBA" id="ARBA00047522"/>
    </source>
</evidence>
<dbReference type="eggNOG" id="KOG3923">
    <property type="taxonomic scope" value="Eukaryota"/>
</dbReference>
<dbReference type="SUPFAM" id="SSF51971">
    <property type="entry name" value="Nucleotide-binding domain"/>
    <property type="match status" value="1"/>
</dbReference>
<feature type="domain" description="FAD dependent oxidoreductase" evidence="17">
    <location>
        <begin position="5"/>
        <end position="324"/>
    </location>
</feature>
<dbReference type="Proteomes" id="UP000005225">
    <property type="component" value="Unassembled WGS sequence"/>
</dbReference>
<dbReference type="PANTHER" id="PTHR11530:SF11">
    <property type="entry name" value="D-ASPARTATE OXIDASE"/>
    <property type="match status" value="1"/>
</dbReference>
<evidence type="ECO:0000256" key="2">
    <source>
        <dbReference type="ARBA" id="ARBA00004253"/>
    </source>
</evidence>
<dbReference type="Ensembl" id="ENSOGAT00000031946.1">
    <property type="protein sequence ID" value="ENSOGAP00000020886.1"/>
    <property type="gene ID" value="ENSOGAG00000031387.1"/>
</dbReference>
<dbReference type="RefSeq" id="XP_012660833.1">
    <property type="nucleotide sequence ID" value="XM_012805379.2"/>
</dbReference>
<dbReference type="RefSeq" id="XP_023368989.1">
    <property type="nucleotide sequence ID" value="XM_023513221.1"/>
</dbReference>
<comment type="subcellular location">
    <subcellularLocation>
        <location evidence="3">Cytoplasm</location>
        <location evidence="3">Cytosol</location>
    </subcellularLocation>
    <subcellularLocation>
        <location evidence="2">Peroxisome matrix</location>
    </subcellularLocation>
</comment>
<feature type="binding site" evidence="15">
    <location>
        <position position="223"/>
    </location>
    <ligand>
        <name>D-dopa</name>
        <dbReference type="ChEBI" id="CHEBI:149689"/>
    </ligand>
</feature>
<dbReference type="HOGENOM" id="CLU_034311_0_2_1"/>
<evidence type="ECO:0000256" key="11">
    <source>
        <dbReference type="ARBA" id="ARBA00044541"/>
    </source>
</evidence>
<keyword evidence="19" id="KW-1185">Reference proteome</keyword>
<comment type="catalytic activity">
    <reaction evidence="14">
        <text>D-glutamate + O2 + H2O = 2-oxoglutarate + H2O2 + NH4(+)</text>
        <dbReference type="Rhea" id="RHEA:10028"/>
        <dbReference type="ChEBI" id="CHEBI:15377"/>
        <dbReference type="ChEBI" id="CHEBI:15379"/>
        <dbReference type="ChEBI" id="CHEBI:16240"/>
        <dbReference type="ChEBI" id="CHEBI:16810"/>
        <dbReference type="ChEBI" id="CHEBI:28938"/>
        <dbReference type="ChEBI" id="CHEBI:29986"/>
    </reaction>
    <physiologicalReaction direction="left-to-right" evidence="14">
        <dbReference type="Rhea" id="RHEA:10029"/>
    </physiologicalReaction>
</comment>
<evidence type="ECO:0000313" key="18">
    <source>
        <dbReference type="Ensembl" id="ENSOGAP00000020886.1"/>
    </source>
</evidence>
<evidence type="ECO:0000256" key="1">
    <source>
        <dbReference type="ARBA" id="ARBA00001974"/>
    </source>
</evidence>
<keyword evidence="8" id="KW-0560">Oxidoreductase</keyword>
<dbReference type="Gene3D" id="3.40.50.720">
    <property type="entry name" value="NAD(P)-binding Rossmann-like Domain"/>
    <property type="match status" value="1"/>
</dbReference>
<evidence type="ECO:0000259" key="17">
    <source>
        <dbReference type="Pfam" id="PF01266"/>
    </source>
</evidence>
<sequence length="341" mass="37446">MDTARIAVIGAGLVGLSTAVCVSTLAPRCSVTVISDVLSPDTTSDVAAGILIPHAYPDTPIHKQKQWFRETFDHLFSIANSAEAGDAGVYLVSGWQIFQSLPTEEVPFWADVVLGFRKMTEAELRKFPRHVFGQAFTTLKCEGPAYLPWLEKRVKGSGGQILTRRIEDLWELHPSFDIVVNCTGLGSRQLVGDETIFPVRGQVLNVQAPWVKHFIRDGSGLMYIYPGMSHVTLGGSRQKGDWNLSPDAEMSREIFTRCCALEPSLHGASNMKEKVGLRPSRPGVRLQKELLTREGQRLPVVHHYGHGSGGFSVHWGTALEAARLVSECVHALRSPAPVSKL</sequence>
<reference evidence="18" key="3">
    <citation type="submission" date="2025-09" db="UniProtKB">
        <authorList>
            <consortium name="Ensembl"/>
        </authorList>
    </citation>
    <scope>IDENTIFICATION</scope>
</reference>
<comment type="catalytic activity">
    <reaction evidence="13">
        <text>D-aspartate + O2 + H2O = oxaloacetate + H2O2 + NH4(+)</text>
        <dbReference type="Rhea" id="RHEA:12512"/>
        <dbReference type="ChEBI" id="CHEBI:15377"/>
        <dbReference type="ChEBI" id="CHEBI:15379"/>
        <dbReference type="ChEBI" id="CHEBI:16240"/>
        <dbReference type="ChEBI" id="CHEBI:16452"/>
        <dbReference type="ChEBI" id="CHEBI:28938"/>
        <dbReference type="ChEBI" id="CHEBI:29990"/>
        <dbReference type="EC" id="1.4.3.1"/>
    </reaction>
    <physiologicalReaction direction="left-to-right" evidence="13">
        <dbReference type="Rhea" id="RHEA:12513"/>
    </physiologicalReaction>
</comment>
<accession>H0XXP3</accession>
<dbReference type="GO" id="GO:0005829">
    <property type="term" value="C:cytosol"/>
    <property type="evidence" value="ECO:0007669"/>
    <property type="project" value="UniProtKB-SubCell"/>
</dbReference>
<dbReference type="SUPFAM" id="SSF54373">
    <property type="entry name" value="FAD-linked reductases, C-terminal domain"/>
    <property type="match status" value="1"/>
</dbReference>
<dbReference type="AlphaFoldDB" id="H0XXP3"/>
<dbReference type="InterPro" id="IPR006181">
    <property type="entry name" value="D-amino_acid_oxidase_CS"/>
</dbReference>
<keyword evidence="7 15" id="KW-0274">FAD</keyword>
<dbReference type="KEGG" id="oga:100951490"/>
<evidence type="ECO:0000256" key="5">
    <source>
        <dbReference type="ARBA" id="ARBA00022490"/>
    </source>
</evidence>
<evidence type="ECO:0000256" key="7">
    <source>
        <dbReference type="ARBA" id="ARBA00022827"/>
    </source>
</evidence>
<dbReference type="GO" id="GO:0006533">
    <property type="term" value="P:L-aspartate catabolic process"/>
    <property type="evidence" value="ECO:0007669"/>
    <property type="project" value="TreeGrafter"/>
</dbReference>
<dbReference type="FunCoup" id="H0XXP3">
    <property type="interactions" value="344"/>
</dbReference>
<dbReference type="PROSITE" id="PS00677">
    <property type="entry name" value="DAO"/>
    <property type="match status" value="1"/>
</dbReference>
<evidence type="ECO:0000256" key="12">
    <source>
        <dbReference type="ARBA" id="ARBA00046214"/>
    </source>
</evidence>
<evidence type="ECO:0000256" key="3">
    <source>
        <dbReference type="ARBA" id="ARBA00004514"/>
    </source>
</evidence>
<organism evidence="18 19">
    <name type="scientific">Otolemur garnettii</name>
    <name type="common">Small-eared galago</name>
    <name type="synonym">Garnett's greater bushbaby</name>
    <dbReference type="NCBI Taxonomy" id="30611"/>
    <lineage>
        <taxon>Eukaryota</taxon>
        <taxon>Metazoa</taxon>
        <taxon>Chordata</taxon>
        <taxon>Craniata</taxon>
        <taxon>Vertebrata</taxon>
        <taxon>Euteleostomi</taxon>
        <taxon>Mammalia</taxon>
        <taxon>Eutheria</taxon>
        <taxon>Euarchontoglires</taxon>
        <taxon>Primates</taxon>
        <taxon>Strepsirrhini</taxon>
        <taxon>Lorisiformes</taxon>
        <taxon>Galagidae</taxon>
        <taxon>Otolemur</taxon>
    </lineage>
</organism>
<dbReference type="OrthoDB" id="2015447at2759"/>
<dbReference type="GeneID" id="100951490"/>
<dbReference type="GeneTree" id="ENSGT00390000018635"/>
<dbReference type="GO" id="GO:0042445">
    <property type="term" value="P:hormone metabolic process"/>
    <property type="evidence" value="ECO:0007669"/>
    <property type="project" value="Ensembl"/>
</dbReference>
<name>H0XXP3_OTOGA</name>
<feature type="chain" id="PRO_5003545645" description="D-aspartate oxidase" evidence="16">
    <location>
        <begin position="20"/>
        <end position="341"/>
    </location>
</feature>
<dbReference type="OMA" id="DLWELQP"/>
<evidence type="ECO:0000256" key="16">
    <source>
        <dbReference type="SAM" id="SignalP"/>
    </source>
</evidence>
<dbReference type="GO" id="GO:0050877">
    <property type="term" value="P:nervous system process"/>
    <property type="evidence" value="ECO:0007669"/>
    <property type="project" value="Ensembl"/>
</dbReference>
<evidence type="ECO:0000256" key="14">
    <source>
        <dbReference type="ARBA" id="ARBA00049882"/>
    </source>
</evidence>
<keyword evidence="6" id="KW-0285">Flavoprotein</keyword>
<dbReference type="InterPro" id="IPR023209">
    <property type="entry name" value="DAO"/>
</dbReference>
<dbReference type="STRING" id="30611.ENSOGAP00000020886"/>
<evidence type="ECO:0000256" key="15">
    <source>
        <dbReference type="PIRSR" id="PIRSR000189-1"/>
    </source>
</evidence>
<gene>
    <name evidence="18" type="primary">DDO</name>
</gene>
<comment type="similarity">
    <text evidence="4">Belongs to the DAMOX/DASOX family.</text>
</comment>
<keyword evidence="16" id="KW-0732">Signal</keyword>
<proteinExistence type="inferred from homology"/>
<dbReference type="InParanoid" id="H0XXP3"/>
<comment type="cofactor">
    <cofactor evidence="1 15">
        <name>FAD</name>
        <dbReference type="ChEBI" id="CHEBI:57692"/>
    </cofactor>
</comment>
<dbReference type="GO" id="GO:0007625">
    <property type="term" value="P:grooming behavior"/>
    <property type="evidence" value="ECO:0007669"/>
    <property type="project" value="Ensembl"/>
</dbReference>
<dbReference type="EMBL" id="AAQR03003699">
    <property type="status" value="NOT_ANNOTATED_CDS"/>
    <property type="molecule type" value="Genomic_DNA"/>
</dbReference>
<feature type="signal peptide" evidence="16">
    <location>
        <begin position="1"/>
        <end position="19"/>
    </location>
</feature>
<reference evidence="19" key="1">
    <citation type="submission" date="2011-03" db="EMBL/GenBank/DDBJ databases">
        <title>Version 3 of the genome sequence of Otolemur garnettii (Bushbaby).</title>
        <authorList>
            <consortium name="The Broad Institute Genome Sequencing Platform"/>
            <person name="Di Palma F."/>
            <person name="Johnson J."/>
            <person name="Lander E.S."/>
            <person name="Lindblad-Toh K."/>
            <person name="Jaffe D.B."/>
            <person name="Gnerre S."/>
            <person name="MacCallum I."/>
            <person name="Przybylski D."/>
            <person name="Ribeiro F.J."/>
            <person name="Burton J.N."/>
            <person name="Walker B.J."/>
            <person name="Sharpe T."/>
            <person name="Hall G."/>
        </authorList>
    </citation>
    <scope>NUCLEOTIDE SEQUENCE [LARGE SCALE GENOMIC DNA]</scope>
</reference>
<keyword evidence="9" id="KW-0576">Peroxisome</keyword>
<keyword evidence="5" id="KW-0963">Cytoplasm</keyword>
<dbReference type="GO" id="GO:0005782">
    <property type="term" value="C:peroxisomal matrix"/>
    <property type="evidence" value="ECO:0007669"/>
    <property type="project" value="UniProtKB-SubCell"/>
</dbReference>
<evidence type="ECO:0000256" key="8">
    <source>
        <dbReference type="ARBA" id="ARBA00023002"/>
    </source>
</evidence>
<reference evidence="18" key="2">
    <citation type="submission" date="2025-08" db="UniProtKB">
        <authorList>
            <consortium name="Ensembl"/>
        </authorList>
    </citation>
    <scope>IDENTIFICATION</scope>
</reference>
<feature type="binding site" evidence="15">
    <location>
        <position position="278"/>
    </location>
    <ligand>
        <name>D-dopa</name>
        <dbReference type="ChEBI" id="CHEBI:149689"/>
    </ligand>
</feature>
<protein>
    <recommendedName>
        <fullName evidence="11">D-aspartate oxidase</fullName>
        <ecNumber evidence="10">1.4.3.1</ecNumber>
    </recommendedName>
</protein>
<evidence type="ECO:0000256" key="10">
    <source>
        <dbReference type="ARBA" id="ARBA00044520"/>
    </source>
</evidence>
<evidence type="ECO:0000256" key="4">
    <source>
        <dbReference type="ARBA" id="ARBA00006730"/>
    </source>
</evidence>
<feature type="binding site" evidence="15">
    <location>
        <begin position="43"/>
        <end position="44"/>
    </location>
    <ligand>
        <name>FAD</name>
        <dbReference type="ChEBI" id="CHEBI:57692"/>
    </ligand>
</feature>
<dbReference type="PIRSF" id="PIRSF000189">
    <property type="entry name" value="D-aa_oxidase"/>
    <property type="match status" value="1"/>
</dbReference>
<dbReference type="FunFam" id="3.40.50.720:FF:000551">
    <property type="entry name" value="D-aspartate oxidase"/>
    <property type="match status" value="1"/>
</dbReference>
<dbReference type="PANTHER" id="PTHR11530">
    <property type="entry name" value="D-AMINO ACID OXIDASE"/>
    <property type="match status" value="1"/>
</dbReference>
<dbReference type="GO" id="GO:0071949">
    <property type="term" value="F:FAD binding"/>
    <property type="evidence" value="ECO:0007669"/>
    <property type="project" value="Ensembl"/>
</dbReference>
<feature type="binding site" evidence="15">
    <location>
        <position position="183"/>
    </location>
    <ligand>
        <name>FAD</name>
        <dbReference type="ChEBI" id="CHEBI:57692"/>
    </ligand>
</feature>
<dbReference type="GO" id="GO:0007320">
    <property type="term" value="P:insemination"/>
    <property type="evidence" value="ECO:0007669"/>
    <property type="project" value="Ensembl"/>
</dbReference>
<dbReference type="CTD" id="8528"/>
<dbReference type="Pfam" id="PF01266">
    <property type="entry name" value="DAO"/>
    <property type="match status" value="1"/>
</dbReference>
<dbReference type="Gene3D" id="3.30.9.10">
    <property type="entry name" value="D-Amino Acid Oxidase, subunit A, domain 2"/>
    <property type="match status" value="1"/>
</dbReference>
<evidence type="ECO:0000313" key="19">
    <source>
        <dbReference type="Proteomes" id="UP000005225"/>
    </source>
</evidence>
<dbReference type="EMBL" id="AAQR03003698">
    <property type="status" value="NOT_ANNOTATED_CDS"/>
    <property type="molecule type" value="Genomic_DNA"/>
</dbReference>
<evidence type="ECO:0000256" key="6">
    <source>
        <dbReference type="ARBA" id="ARBA00022630"/>
    </source>
</evidence>
<dbReference type="GO" id="GO:0008445">
    <property type="term" value="F:D-aspartate oxidase activity"/>
    <property type="evidence" value="ECO:0007669"/>
    <property type="project" value="UniProtKB-EC"/>
</dbReference>
<dbReference type="GO" id="GO:0010646">
    <property type="term" value="P:regulation of cell communication"/>
    <property type="evidence" value="ECO:0007669"/>
    <property type="project" value="Ensembl"/>
</dbReference>
<dbReference type="EC" id="1.4.3.1" evidence="10"/>
<dbReference type="GO" id="GO:0019478">
    <property type="term" value="P:D-amino acid catabolic process"/>
    <property type="evidence" value="ECO:0007669"/>
    <property type="project" value="Ensembl"/>
</dbReference>